<dbReference type="PANTHER" id="PTHR24286">
    <property type="entry name" value="CYTOCHROME P450 26"/>
    <property type="match status" value="1"/>
</dbReference>
<dbReference type="InterPro" id="IPR017972">
    <property type="entry name" value="Cyt_P450_CS"/>
</dbReference>
<evidence type="ECO:0000313" key="9">
    <source>
        <dbReference type="Proteomes" id="UP000834106"/>
    </source>
</evidence>
<dbReference type="Proteomes" id="UP000834106">
    <property type="component" value="Chromosome 7"/>
</dbReference>
<dbReference type="PROSITE" id="PS00086">
    <property type="entry name" value="CYTOCHROME_P450"/>
    <property type="match status" value="1"/>
</dbReference>
<dbReference type="Pfam" id="PF00067">
    <property type="entry name" value="p450"/>
    <property type="match status" value="1"/>
</dbReference>
<keyword evidence="4" id="KW-0472">Membrane</keyword>
<dbReference type="GO" id="GO:0016132">
    <property type="term" value="P:brassinosteroid biosynthetic process"/>
    <property type="evidence" value="ECO:0007669"/>
    <property type="project" value="TreeGrafter"/>
</dbReference>
<dbReference type="Gene3D" id="1.10.630.10">
    <property type="entry name" value="Cytochrome P450"/>
    <property type="match status" value="1"/>
</dbReference>
<proteinExistence type="inferred from homology"/>
<comment type="cofactor">
    <cofactor evidence="6">
        <name>heme</name>
        <dbReference type="ChEBI" id="CHEBI:30413"/>
    </cofactor>
</comment>
<dbReference type="AlphaFoldDB" id="A0AAD1Z8A9"/>
<dbReference type="EMBL" id="OU503042">
    <property type="protein sequence ID" value="CAI9765106.1"/>
    <property type="molecule type" value="Genomic_DNA"/>
</dbReference>
<evidence type="ECO:0008006" key="10">
    <source>
        <dbReference type="Google" id="ProtNLM"/>
    </source>
</evidence>
<name>A0AAD1Z8A9_9LAMI</name>
<sequence>MESLEREYTDLNYGIRAMAINIPGFAYHKALKRRNNQSADKKDMMDALMDVEDENGRRLNDDEIIDILVMYLNAAGHESSGHITMWATRFLQKHPDIFKRAKAEKEEIIRKMPPDQKGLTLKEIRQMVYLGNRKAKKDVDICGYTIPQGWKVLIWFRSVHLDPQTYVDPKKFDPSRWDVFTPKAGNFLPFGGGSRLCPGNDLAKLEIAIFLHYFLLNY</sequence>
<dbReference type="PRINTS" id="PR00465">
    <property type="entry name" value="EP450IV"/>
</dbReference>
<evidence type="ECO:0000256" key="6">
    <source>
        <dbReference type="PIRSR" id="PIRSR602403-1"/>
    </source>
</evidence>
<reference evidence="8" key="1">
    <citation type="submission" date="2023-05" db="EMBL/GenBank/DDBJ databases">
        <authorList>
            <person name="Huff M."/>
        </authorList>
    </citation>
    <scope>NUCLEOTIDE SEQUENCE</scope>
</reference>
<keyword evidence="7" id="KW-0503">Monooxygenase</keyword>
<dbReference type="GO" id="GO:0051777">
    <property type="term" value="F:ent-kaurenoic acid monooxygenase activity"/>
    <property type="evidence" value="ECO:0007669"/>
    <property type="project" value="TreeGrafter"/>
</dbReference>
<dbReference type="GO" id="GO:0005783">
    <property type="term" value="C:endoplasmic reticulum"/>
    <property type="evidence" value="ECO:0007669"/>
    <property type="project" value="TreeGrafter"/>
</dbReference>
<keyword evidence="5 6" id="KW-0408">Iron</keyword>
<dbReference type="GO" id="GO:0020037">
    <property type="term" value="F:heme binding"/>
    <property type="evidence" value="ECO:0007669"/>
    <property type="project" value="InterPro"/>
</dbReference>
<keyword evidence="9" id="KW-1185">Reference proteome</keyword>
<dbReference type="InterPro" id="IPR001128">
    <property type="entry name" value="Cyt_P450"/>
</dbReference>
<dbReference type="SUPFAM" id="SSF48264">
    <property type="entry name" value="Cytochrome P450"/>
    <property type="match status" value="1"/>
</dbReference>
<evidence type="ECO:0000256" key="5">
    <source>
        <dbReference type="ARBA" id="ARBA00023004"/>
    </source>
</evidence>
<dbReference type="GO" id="GO:0005506">
    <property type="term" value="F:iron ion binding"/>
    <property type="evidence" value="ECO:0007669"/>
    <property type="project" value="InterPro"/>
</dbReference>
<keyword evidence="3 6" id="KW-0479">Metal-binding</keyword>
<keyword evidence="4" id="KW-1133">Transmembrane helix</keyword>
<gene>
    <name evidence="8" type="ORF">FPE_LOCUS12536</name>
</gene>
<evidence type="ECO:0000256" key="2">
    <source>
        <dbReference type="ARBA" id="ARBA00022692"/>
    </source>
</evidence>
<dbReference type="InterPro" id="IPR002403">
    <property type="entry name" value="Cyt_P450_E_grp-IV"/>
</dbReference>
<dbReference type="InterPro" id="IPR036396">
    <property type="entry name" value="Cyt_P450_sf"/>
</dbReference>
<organism evidence="8 9">
    <name type="scientific">Fraxinus pennsylvanica</name>
    <dbReference type="NCBI Taxonomy" id="56036"/>
    <lineage>
        <taxon>Eukaryota</taxon>
        <taxon>Viridiplantae</taxon>
        <taxon>Streptophyta</taxon>
        <taxon>Embryophyta</taxon>
        <taxon>Tracheophyta</taxon>
        <taxon>Spermatophyta</taxon>
        <taxon>Magnoliopsida</taxon>
        <taxon>eudicotyledons</taxon>
        <taxon>Gunneridae</taxon>
        <taxon>Pentapetalae</taxon>
        <taxon>asterids</taxon>
        <taxon>lamiids</taxon>
        <taxon>Lamiales</taxon>
        <taxon>Oleaceae</taxon>
        <taxon>Oleeae</taxon>
        <taxon>Fraxinus</taxon>
    </lineage>
</organism>
<comment type="similarity">
    <text evidence="7">Belongs to the cytochrome P450 family.</text>
</comment>
<dbReference type="GO" id="GO:0016125">
    <property type="term" value="P:sterol metabolic process"/>
    <property type="evidence" value="ECO:0007669"/>
    <property type="project" value="TreeGrafter"/>
</dbReference>
<evidence type="ECO:0000256" key="4">
    <source>
        <dbReference type="ARBA" id="ARBA00022989"/>
    </source>
</evidence>
<keyword evidence="6 7" id="KW-0349">Heme</keyword>
<evidence type="ECO:0000256" key="3">
    <source>
        <dbReference type="ARBA" id="ARBA00022723"/>
    </source>
</evidence>
<dbReference type="GO" id="GO:0016020">
    <property type="term" value="C:membrane"/>
    <property type="evidence" value="ECO:0007669"/>
    <property type="project" value="UniProtKB-SubCell"/>
</dbReference>
<feature type="binding site" description="axial binding residue" evidence="6">
    <location>
        <position position="197"/>
    </location>
    <ligand>
        <name>heme</name>
        <dbReference type="ChEBI" id="CHEBI:30413"/>
    </ligand>
    <ligandPart>
        <name>Fe</name>
        <dbReference type="ChEBI" id="CHEBI:18248"/>
    </ligandPart>
</feature>
<keyword evidence="7" id="KW-0560">Oxidoreductase</keyword>
<accession>A0AAD1Z8A9</accession>
<comment type="subcellular location">
    <subcellularLocation>
        <location evidence="1">Membrane</location>
        <topology evidence="1">Single-pass membrane protein</topology>
    </subcellularLocation>
</comment>
<protein>
    <recommendedName>
        <fullName evidence="10">Ent-kaurenoic acid oxidase</fullName>
    </recommendedName>
</protein>
<evidence type="ECO:0000256" key="1">
    <source>
        <dbReference type="ARBA" id="ARBA00004167"/>
    </source>
</evidence>
<dbReference type="GO" id="GO:0010268">
    <property type="term" value="P:brassinosteroid homeostasis"/>
    <property type="evidence" value="ECO:0007669"/>
    <property type="project" value="TreeGrafter"/>
</dbReference>
<keyword evidence="2" id="KW-0812">Transmembrane</keyword>
<dbReference type="PANTHER" id="PTHR24286:SF356">
    <property type="entry name" value="ENT-KAURENOIC ACID OXIDASE 2"/>
    <property type="match status" value="1"/>
</dbReference>
<evidence type="ECO:0000313" key="8">
    <source>
        <dbReference type="EMBL" id="CAI9765106.1"/>
    </source>
</evidence>
<evidence type="ECO:0000256" key="7">
    <source>
        <dbReference type="RuleBase" id="RU000461"/>
    </source>
</evidence>